<feature type="domain" description="DinB-like" evidence="1">
    <location>
        <begin position="11"/>
        <end position="87"/>
    </location>
</feature>
<reference evidence="2 3" key="1">
    <citation type="submission" date="2016-11" db="EMBL/GenBank/DDBJ databases">
        <authorList>
            <person name="Jaros S."/>
            <person name="Januszkiewicz K."/>
            <person name="Wedrychowicz H."/>
        </authorList>
    </citation>
    <scope>NUCLEOTIDE SEQUENCE [LARGE SCALE GENOMIC DNA]</scope>
    <source>
        <strain evidence="2 3">CGMCC 1.6102</strain>
    </source>
</reference>
<dbReference type="Pfam" id="PF12867">
    <property type="entry name" value="DinB_2"/>
    <property type="match status" value="1"/>
</dbReference>
<sequence>MALTEENPGIKPYKENLWADLADYKPDIDMSVQIVSAVQERWVFLMRQMTDSQWDRSFFYPEQQKSIGLKASALMYEWHERHHLAHINQAKNNL</sequence>
<protein>
    <submittedName>
        <fullName evidence="2">DinB superfamily protein</fullName>
    </submittedName>
</protein>
<dbReference type="AlphaFoldDB" id="A0A1M7LZ74"/>
<dbReference type="STRING" id="388280.SAMN04488057_10412"/>
<evidence type="ECO:0000313" key="2">
    <source>
        <dbReference type="EMBL" id="SHM83682.1"/>
    </source>
</evidence>
<dbReference type="InterPro" id="IPR024775">
    <property type="entry name" value="DinB-like"/>
</dbReference>
<dbReference type="EMBL" id="FRCY01000004">
    <property type="protein sequence ID" value="SHM83682.1"/>
    <property type="molecule type" value="Genomic_DNA"/>
</dbReference>
<dbReference type="InterPro" id="IPR034660">
    <property type="entry name" value="DinB/YfiT-like"/>
</dbReference>
<evidence type="ECO:0000259" key="1">
    <source>
        <dbReference type="Pfam" id="PF12867"/>
    </source>
</evidence>
<evidence type="ECO:0000313" key="3">
    <source>
        <dbReference type="Proteomes" id="UP000184513"/>
    </source>
</evidence>
<dbReference type="SUPFAM" id="SSF109854">
    <property type="entry name" value="DinB/YfiT-like putative metalloenzymes"/>
    <property type="match status" value="1"/>
</dbReference>
<organism evidence="2 3">
    <name type="scientific">Cyclobacterium lianum</name>
    <dbReference type="NCBI Taxonomy" id="388280"/>
    <lineage>
        <taxon>Bacteria</taxon>
        <taxon>Pseudomonadati</taxon>
        <taxon>Bacteroidota</taxon>
        <taxon>Cytophagia</taxon>
        <taxon>Cytophagales</taxon>
        <taxon>Cyclobacteriaceae</taxon>
        <taxon>Cyclobacterium</taxon>
    </lineage>
</organism>
<accession>A0A1M7LZ74</accession>
<dbReference type="Gene3D" id="1.20.120.450">
    <property type="entry name" value="dinb family like domain"/>
    <property type="match status" value="1"/>
</dbReference>
<dbReference type="Proteomes" id="UP000184513">
    <property type="component" value="Unassembled WGS sequence"/>
</dbReference>
<keyword evidence="3" id="KW-1185">Reference proteome</keyword>
<name>A0A1M7LZ74_9BACT</name>
<proteinExistence type="predicted"/>
<gene>
    <name evidence="2" type="ORF">SAMN04488057_10412</name>
</gene>